<name>A0A8T3AEE2_DENNO</name>
<feature type="region of interest" description="Disordered" evidence="9">
    <location>
        <begin position="1926"/>
        <end position="1950"/>
    </location>
</feature>
<feature type="region of interest" description="Disordered" evidence="9">
    <location>
        <begin position="2632"/>
        <end position="2678"/>
    </location>
</feature>
<dbReference type="InterPro" id="IPR010309">
    <property type="entry name" value="E3_Ub_ligase_DUF908"/>
</dbReference>
<dbReference type="Pfam" id="PF22562">
    <property type="entry name" value="UBA_7"/>
    <property type="match status" value="1"/>
</dbReference>
<comment type="similarity">
    <text evidence="6">Belongs to the UPL family. TOM1/PTR1 subfamily.</text>
</comment>
<dbReference type="FunFam" id="3.30.2410.10:FF:000010">
    <property type="entry name" value="E3 ubiquitin-protein ligase UPL1"/>
    <property type="match status" value="1"/>
</dbReference>
<evidence type="ECO:0000313" key="14">
    <source>
        <dbReference type="Proteomes" id="UP000829196"/>
    </source>
</evidence>
<dbReference type="InterPro" id="IPR050409">
    <property type="entry name" value="E3_ubiq-protein_ligase"/>
</dbReference>
<evidence type="ECO:0000256" key="4">
    <source>
        <dbReference type="ARBA" id="ARBA00022679"/>
    </source>
</evidence>
<dbReference type="Gene3D" id="3.30.2410.10">
    <property type="entry name" value="Hect, E3 ligase catalytic domain"/>
    <property type="match status" value="1"/>
</dbReference>
<dbReference type="SUPFAM" id="SSF48371">
    <property type="entry name" value="ARM repeat"/>
    <property type="match status" value="1"/>
</dbReference>
<dbReference type="OrthoDB" id="8068875at2759"/>
<comment type="caution">
    <text evidence="13">The sequence shown here is derived from an EMBL/GenBank/DDBJ whole genome shotgun (WGS) entry which is preliminary data.</text>
</comment>
<dbReference type="Pfam" id="PF00614">
    <property type="entry name" value="PLDc"/>
    <property type="match status" value="1"/>
</dbReference>
<evidence type="ECO:0000256" key="6">
    <source>
        <dbReference type="ARBA" id="ARBA00034494"/>
    </source>
</evidence>
<feature type="compositionally biased region" description="Polar residues" evidence="9">
    <location>
        <begin position="1926"/>
        <end position="1943"/>
    </location>
</feature>
<feature type="compositionally biased region" description="Basic and acidic residues" evidence="9">
    <location>
        <begin position="1632"/>
        <end position="1641"/>
    </location>
</feature>
<dbReference type="SUPFAM" id="SSF56204">
    <property type="entry name" value="Hect, E3 ligase catalytic domain"/>
    <property type="match status" value="1"/>
</dbReference>
<dbReference type="PANTHER" id="PTHR11254:SF398">
    <property type="entry name" value="HECT-TYPE E3 UBIQUITIN TRANSFERASE"/>
    <property type="match status" value="1"/>
</dbReference>
<dbReference type="CDD" id="cd00078">
    <property type="entry name" value="HECTc"/>
    <property type="match status" value="1"/>
</dbReference>
<feature type="domain" description="PLD phosphodiesterase" evidence="11">
    <location>
        <begin position="569"/>
        <end position="596"/>
    </location>
</feature>
<feature type="compositionally biased region" description="Basic and acidic residues" evidence="9">
    <location>
        <begin position="3409"/>
        <end position="3419"/>
    </location>
</feature>
<feature type="compositionally biased region" description="Polar residues" evidence="9">
    <location>
        <begin position="2649"/>
        <end position="2678"/>
    </location>
</feature>
<feature type="region of interest" description="Disordered" evidence="9">
    <location>
        <begin position="2998"/>
        <end position="3024"/>
    </location>
</feature>
<dbReference type="InterPro" id="IPR010314">
    <property type="entry name" value="E3_Ub_ligase_DUF913"/>
</dbReference>
<dbReference type="InterPro" id="IPR025527">
    <property type="entry name" value="HUWE1/Rev1_UBM"/>
</dbReference>
<proteinExistence type="inferred from homology"/>
<accession>A0A8T3AEE2</accession>
<evidence type="ECO:0000313" key="13">
    <source>
        <dbReference type="EMBL" id="KAI0492665.1"/>
    </source>
</evidence>
<feature type="compositionally biased region" description="Acidic residues" evidence="9">
    <location>
        <begin position="3067"/>
        <end position="3107"/>
    </location>
</feature>
<feature type="compositionally biased region" description="Polar residues" evidence="9">
    <location>
        <begin position="2961"/>
        <end position="2979"/>
    </location>
</feature>
<dbReference type="InterPro" id="IPR000225">
    <property type="entry name" value="Armadillo"/>
</dbReference>
<feature type="compositionally biased region" description="Basic and acidic residues" evidence="9">
    <location>
        <begin position="2632"/>
        <end position="2648"/>
    </location>
</feature>
<dbReference type="PANTHER" id="PTHR11254">
    <property type="entry name" value="HECT DOMAIN UBIQUITIN-PROTEIN LIGASE"/>
    <property type="match status" value="1"/>
</dbReference>
<feature type="region of interest" description="Disordered" evidence="9">
    <location>
        <begin position="3616"/>
        <end position="3643"/>
    </location>
</feature>
<dbReference type="InterPro" id="IPR000569">
    <property type="entry name" value="HECT_dom"/>
</dbReference>
<dbReference type="PROSITE" id="PS50035">
    <property type="entry name" value="PLD"/>
    <property type="match status" value="1"/>
</dbReference>
<dbReference type="Gene3D" id="1.10.8.10">
    <property type="entry name" value="DNA helicase RuvA subunit, C-terminal domain"/>
    <property type="match status" value="1"/>
</dbReference>
<gene>
    <name evidence="13" type="ORF">KFK09_026941</name>
</gene>
<dbReference type="Pfam" id="PF12357">
    <property type="entry name" value="PLD_C"/>
    <property type="match status" value="1"/>
</dbReference>
<evidence type="ECO:0000256" key="3">
    <source>
        <dbReference type="ARBA" id="ARBA00012485"/>
    </source>
</evidence>
<protein>
    <recommendedName>
        <fullName evidence="3">HECT-type E3 ubiquitin transferase</fullName>
        <ecNumber evidence="3">2.3.2.26</ecNumber>
    </recommendedName>
</protein>
<evidence type="ECO:0000256" key="9">
    <source>
        <dbReference type="SAM" id="MobiDB-lite"/>
    </source>
</evidence>
<dbReference type="InterPro" id="IPR024632">
    <property type="entry name" value="PLipase_D_C"/>
</dbReference>
<dbReference type="SMART" id="SM00165">
    <property type="entry name" value="UBA"/>
    <property type="match status" value="1"/>
</dbReference>
<dbReference type="InterPro" id="IPR035983">
    <property type="entry name" value="Hect_E3_ubiquitin_ligase"/>
</dbReference>
<keyword evidence="4" id="KW-0808">Transferase</keyword>
<dbReference type="CDD" id="cd09142">
    <property type="entry name" value="PLDc_pPLD_like_2"/>
    <property type="match status" value="1"/>
</dbReference>
<dbReference type="SMART" id="SM00155">
    <property type="entry name" value="PLDc"/>
    <property type="match status" value="2"/>
</dbReference>
<organism evidence="13 14">
    <name type="scientific">Dendrobium nobile</name>
    <name type="common">Orchid</name>
    <dbReference type="NCBI Taxonomy" id="94219"/>
    <lineage>
        <taxon>Eukaryota</taxon>
        <taxon>Viridiplantae</taxon>
        <taxon>Streptophyta</taxon>
        <taxon>Embryophyta</taxon>
        <taxon>Tracheophyta</taxon>
        <taxon>Spermatophyta</taxon>
        <taxon>Magnoliopsida</taxon>
        <taxon>Liliopsida</taxon>
        <taxon>Asparagales</taxon>
        <taxon>Orchidaceae</taxon>
        <taxon>Epidendroideae</taxon>
        <taxon>Malaxideae</taxon>
        <taxon>Dendrobiinae</taxon>
        <taxon>Dendrobium</taxon>
    </lineage>
</organism>
<reference evidence="13" key="1">
    <citation type="journal article" date="2022" name="Front. Genet.">
        <title>Chromosome-Scale Assembly of the Dendrobium nobile Genome Provides Insights Into the Molecular Mechanism of the Biosynthesis of the Medicinal Active Ingredient of Dendrobium.</title>
        <authorList>
            <person name="Xu Q."/>
            <person name="Niu S.-C."/>
            <person name="Li K.-L."/>
            <person name="Zheng P.-J."/>
            <person name="Zhang X.-J."/>
            <person name="Jia Y."/>
            <person name="Liu Y."/>
            <person name="Niu Y.-X."/>
            <person name="Yu L.-H."/>
            <person name="Chen D.-F."/>
            <person name="Zhang G.-Q."/>
        </authorList>
    </citation>
    <scope>NUCLEOTIDE SEQUENCE</scope>
    <source>
        <tissue evidence="13">Leaf</tissue>
    </source>
</reference>
<evidence type="ECO:0000256" key="1">
    <source>
        <dbReference type="ARBA" id="ARBA00000885"/>
    </source>
</evidence>
<evidence type="ECO:0000256" key="8">
    <source>
        <dbReference type="PROSITE-ProRule" id="PRU00259"/>
    </source>
</evidence>
<feature type="domain" description="UBA" evidence="10">
    <location>
        <begin position="2214"/>
        <end position="2255"/>
    </location>
</feature>
<dbReference type="SMR" id="A0A8T3AEE2"/>
<dbReference type="InterPro" id="IPR001736">
    <property type="entry name" value="PLipase_D/transphosphatidylase"/>
</dbReference>
<dbReference type="InterPro" id="IPR016024">
    <property type="entry name" value="ARM-type_fold"/>
</dbReference>
<dbReference type="Gene3D" id="3.30.2160.10">
    <property type="entry name" value="Hect, E3 ligase catalytic domain"/>
    <property type="match status" value="1"/>
</dbReference>
<feature type="region of interest" description="Disordered" evidence="9">
    <location>
        <begin position="3408"/>
        <end position="3441"/>
    </location>
</feature>
<feature type="compositionally biased region" description="Basic and acidic residues" evidence="9">
    <location>
        <begin position="3621"/>
        <end position="3630"/>
    </location>
</feature>
<feature type="region of interest" description="Disordered" evidence="9">
    <location>
        <begin position="1632"/>
        <end position="1655"/>
    </location>
</feature>
<dbReference type="InterPro" id="IPR015940">
    <property type="entry name" value="UBA"/>
</dbReference>
<dbReference type="PROSITE" id="PS50030">
    <property type="entry name" value="UBA"/>
    <property type="match status" value="1"/>
</dbReference>
<dbReference type="Pfam" id="PF06012">
    <property type="entry name" value="DUF908"/>
    <property type="match status" value="1"/>
</dbReference>
<dbReference type="Pfam" id="PF06025">
    <property type="entry name" value="DUF913"/>
    <property type="match status" value="1"/>
</dbReference>
<dbReference type="SUPFAM" id="SSF56024">
    <property type="entry name" value="Phospholipase D/nuclease"/>
    <property type="match status" value="2"/>
</dbReference>
<dbReference type="Gene3D" id="6.10.250.1630">
    <property type="match status" value="1"/>
</dbReference>
<feature type="region of interest" description="Disordered" evidence="9">
    <location>
        <begin position="3061"/>
        <end position="3118"/>
    </location>
</feature>
<dbReference type="Pfam" id="PF14377">
    <property type="entry name" value="UBM"/>
    <property type="match status" value="3"/>
</dbReference>
<feature type="domain" description="HECT" evidence="12">
    <location>
        <begin position="4135"/>
        <end position="4476"/>
    </location>
</feature>
<dbReference type="GO" id="GO:0005737">
    <property type="term" value="C:cytoplasm"/>
    <property type="evidence" value="ECO:0007669"/>
    <property type="project" value="TreeGrafter"/>
</dbReference>
<evidence type="ECO:0000259" key="11">
    <source>
        <dbReference type="PROSITE" id="PS50035"/>
    </source>
</evidence>
<dbReference type="GO" id="GO:0006511">
    <property type="term" value="P:ubiquitin-dependent protein catabolic process"/>
    <property type="evidence" value="ECO:0007669"/>
    <property type="project" value="TreeGrafter"/>
</dbReference>
<dbReference type="CDD" id="cd14327">
    <property type="entry name" value="UBA_atUPL1_2_like"/>
    <property type="match status" value="1"/>
</dbReference>
<dbReference type="GO" id="GO:0000209">
    <property type="term" value="P:protein polyubiquitination"/>
    <property type="evidence" value="ECO:0007669"/>
    <property type="project" value="TreeGrafter"/>
</dbReference>
<dbReference type="FunFam" id="3.90.1750.10:FF:000003">
    <property type="entry name" value="E3 ubiquitin-protein ligase UPL1"/>
    <property type="match status" value="1"/>
</dbReference>
<feature type="repeat" description="ARM" evidence="8">
    <location>
        <begin position="1362"/>
        <end position="1407"/>
    </location>
</feature>
<dbReference type="GO" id="GO:0061630">
    <property type="term" value="F:ubiquitin protein ligase activity"/>
    <property type="evidence" value="ECO:0007669"/>
    <property type="project" value="UniProtKB-EC"/>
</dbReference>
<dbReference type="PROSITE" id="PS50176">
    <property type="entry name" value="ARM_REPEAT"/>
    <property type="match status" value="1"/>
</dbReference>
<evidence type="ECO:0000259" key="10">
    <source>
        <dbReference type="PROSITE" id="PS50030"/>
    </source>
</evidence>
<sequence>MATNYFHGTLEAIIHKAAPFSSCFTAFVTIHIDNATVAETARNRHHEWNQSFRIFCAHSAGAVVTVALRARLLVLAKVRILASELMGDEGEWRDFKGRLEFSVRFWGKDAMMDGVLGSFPERENCGVLLYQDADHGEEFRVPAGEYRPRRLWEDVYRVIDGAEKLVCIAGWSLNPNLVLVRDPHSTIPAAIGVKLGHLLKRKADEGVAVCILLWDDETSLPFVKNPGFMRTHDEDAFSFFRHTKVLCRLCPRRSHLPSFFTHHQKTITSDASPHLLRYLGISTTTTAAATSPRRELLSFVGGLDLCDGRYDNEKHSLFRTLDAEDFYQASIAGAGIGHGGPRQAWHDAHACVAGAAARDVLTNFEQRWAKHSGGAGGMGAEFSFSTAVEGNWNVQVFRSMDGISVDGLPENLGTSEHSIHDAYVSAIRRAQRFVYIENQYFMGGCHLWDEDEASGCTNLIPVEIALKVGSKIRAGERFSAYVVIPMWPEGSVDGEAVQGMLHWSRMTMVMMYRLVGEAIRESGVMAHPRDYLNFFCLANREERREGEFVPRSSPPHGSHYWKAQKNRRFMIYVHSKLMIVDDEYILIGSANLNQRSLDGNRDTEIAIGCYQPSSTNGGRRGDIFAYRMSLWYEHAGKIEEAFAEPKSLQCVSTLRGLGDEMWKKYSGEELVDMKSVHLVSYPVDVLEDGSVRDLEGGSGAFPDTSALILGYDTSAAAKASSRVVLRASGVGPTDVWASSGGSIEVLASGDGLVEVWTSGGDPAEVQASYGDLTEVWGSGGSSVEVWASGGGSVELRASSGGPTELRASSGGPVELRASCGGPVDLRASSGGPMELQVMVEERGGKSDLRSLSCSLAWSPLSRGSRVFLPSHSDVIFSSHRRCSAAALSLLDRQVIDSPPCSQKNSRKLEGGAGMAGLRSNFPLRLQQILSAGRPVSPALKLESEPPLKVKAFIDRVIKSPLHDIAIPLSGFRWEYNKGNFHHWRPLFMHFDTYFKTYISSRKDLLLSDSSLDEDPFPKQSVLQILRVMQIILENCHNKSPFSGLEHFKLLLASTDPDIIIATLETLSALVKINLSKLHGSGKLISCGSMNNHLLSLAQGWGSKEEGLGLYSCILANERNQQEGLSLFPSDVENECDATQCRLGSTLHFEFSTSAPLNAVLTTEKSKISKLHVINIPDLHMRKEDDLVILKECIEQFNVPPEHRFSLLTRIRFARAFRSPRMCRLFSRICILSFVVLVQSNDAHDELVSFFANEPEYTNELIRLVRSEESIPATIKALAMLALGAQLAAYASSHERARILSGSSIISAGGNRMVLLSVLQKAIASLSNPSDPSAPFFVDALLQFFLLHVLSSSSSSSVLRVSGMVPPLLPLLTDSDPAHVHLVSSAVKTLQKLMEYSSTAVSIFKDNGGVELLSDRLRIEVDKIIGTVDENNNAMVIGDSVRHDDDYLYSQKRLIKMLLKALGSATYSQGNPTRSQNANNNSLPASLSLIFRHVNRFGGDIYFSAVTVMSEIIHKDPTCFHILDEAGLPDSFLSSVVSGILPTSKALVCVPSGMSAICLNSKGLEAVKETAALRFLVDTFTNRKYLVAMNEGVVLLANAVEELLRHVSSLRSTGVEIIIEVITKLASLGEDKCAESSERADENTAMETDSEDKTNEGHDLVSAMDLSVDGVSDEQFGQLSIFHVMVLVHRTMENSETCRLFVEKGGIEALLKLLLRPSITQSSEGMPIALHSTVVFKGFTQHHSIPLARAFCSSLREHLRRALSGFKSVVGSCLLSRETAADSEIYSSLFIVEFLLFLAASKDNRWISTLLTEFGDSNKDVLEDIGKLHREVLWQIPLLEDSNLDKEFESSSSSNDIQRTESSSNEFEEQRFNFRQYLDPLLRRRFSGWNIESQFSDLISMYRDLGRIAGGSRRIGSESFLASRFSTNPQQSLGNSSDANTSGKSEGEKQKSYYSSCRDMMRSLSYHVNLLFMELGKAMLLVSRRENNPGVLPSSVMSVATAITSIMLDHLNFRGYVSPSEVDVSISTKCRYLGKVIDFVDGVLTDRPESCNPIMVSCLYSCGVFQAILTTFKATSQLPFTLNRVPASPMETDDASIKLDKEEADNSWIYGPLASYCVLMDHLVTSSFILSSSTKQLLDQLLASGSVPYPQDAESFVKVLQSKVLKAVLPIWTHPHFAECNMEFISAVFSIMKHVISGIEVRNASGTGSRTAGPPPDESTISMIVEMGFSRVRAEEALRQAGTNSVEIATDWLFSHPEEPQEDAELARALAMSLGSSDSLSKEVEVTDANDLDNGEETAQLPSVDDLLSNCMRLLRVKESSAFAVRDLLLMICSQSDSQNRSKVLNFIIDHVKLCTNTTSHACSPTLSSLFHVLALILHEDVASREVASKAGLVKISLDILSDWDRSMYGDQKLQVPKWVTACFLSIDRMLQVDPKLTPEAFDLEQLKQNNSSAQTPVLIDESRKKDFSPLGLVSGDLDRHDKKRLLEILCRCIKHQLPSETMHVALQLCATLTKVHSVAVNFLESGGLHALLCLPTSCLFSGFNTVATAIIRHILEDPHTLQQAMELEIRHSLTTATNRHSNSRLTPRNFVQTLALVIARDPAVFMQAAQAVCQIEMVGDRPYVVLLKDREKEKAKDKEKATEKEKQMVTESKATSGDVSTVAPSSVHSKMQDSNTRNAKIHKKSAQSFTSVIEHLLDVLTAFIPTKVDDACASSLATPPSEMDIDSSSAKGKGKAIALPSEDSKTINEEASASLAKAVFVLKLLTEILLTYTSSIHILLRRDAEFSTSRNSQKGLPFNNGGGIFFHILHRFLPYPGIQKKDKKGDGDWRQKLATRANQFLVASSIRSSEGRKRVFSEISNVFNDFVNAAGGCKAPDSSMHCFVDLLNDILSARSPTGSHISAEASITFIDVGLVHSLTRILDVLDLDHPDSSKIVTGVVKALELVTKEYVHSAEIDSAKGGTSLNHASDQNQGDSSNNDGDRFQSLETILQPEHAEATVEHMEPFDSVQTSRSSDDMDHERDMDGSFARETEDDFMHETSEDGGVLENGISTVEITFELPHNAGDDIGDEDEDEDMSEDDDGDEVEEDEDEDEDEDENNDLEEDDVQMMHPDTDHDDHEIDEEFDLEEEEEDDEDDGVILRLEEGVNGMNVFDHIEVFSGGNNFPSGTLLLGRRQEFVSSMTNRLGRANDHGVNPEHPLLEEPSSFLVHRRNSENAVDMAFSERRHDSNSSRLDAIFRTLRSGRHGHRFSMWLDDSHHRSNSSVPSVPEGMEELLVSQLRRPIPDQPSNQDEPVSVPQERDEPNQLQNSESGAGEAPAVPSEINGNMIISSPVSLVDFSGNANDVSGAIDISQERETSGTNEQVSDMQYERSDTVVRDVEAVSQASSGSGATLGESLRSLEVEIGSVDGHDDGERQGATERIPLGDLQPTGRARRSSGITVPVIGRDASLECVSEIPARPQEADQNALSEENQLNRTVDAESIDPTFLEALPEELRAEVLSSRQNQVGQPSGDQSQAEGDIDPEFLAALPPDIREEVLAQQRAQRHSQSHELEGQPVEMDAVSIIATFPSEIREEVLLTSPDTLLATLTPALVAEANMLRERFAHRYHSSALLGMQSRSRRGDPSRRGDLVGSNADRNAVESASRRSAVNKLIEAGGAPLVDTDALKALVRLLRVVQPLYKGQFQRLLLNLCAHQNTRTSLVQILMDMLMLDLRGSNNITADDIDPPFRLFGCQSYIMYSRPQFSDGVPPLVSRRVLETLTFLARNHQYVAKLLLHHEVSGLGVSQVGTSNQGRGKAIMEEDKPEGMTGKGDFSIVVLLRLLNQPLYMRSVAHLEQVSAILSDNAYVLLAEVLKRLVAVVPTFCHLFIVELAKSMHNLVASGMNELHVNGDAEKALLASSSSSGTAILRVLQALSSLVSTLHDKKDPQLLSEKEYANALSQVLDINASLESLWLELSSCISKLETSSDTVDVDAIPGNVASTNAGSSSSLPAGTQNILPYIESFFVTCEKLHPGQSDVNQELVATTSDLEDASTSVQKHTVFSMKVDEKLNAFVKFSEKHRKLLNSFIRQNPGLLEKSFSLMLKVPRFIDFDNKRAHFRSKIKHQHDHHHPSVRVSVRRAYILEDSYNQLRMRPAQDLKSRLTVHFQGEEGIDAGGLTREWYQLLSRVIFDKGALLFTTVGNDSTFQPNPNSVYQTEHLSYFKFVGRVVGKALFDGQLLDVHFTRSFYKHMLGVKVTYHDIEAIDPDYYKNLKWMLENDISDVLDLTFTMDADEEKLILYERAQVTDCELIPGGRNIRVTEENKHEYVDCVVEHRLTTAIKRQINAFLEGFNELISRDLISIFNDRELELLISGLPDIDLDDLRANTEYSGYSNASPIIQWFWEVLLGFSKEDKARFLQFVTGTSKVPLEGFSALQGISGPQRFQIHKAYGSPNHLPSAHTCFNQLDLPEYPAKEQLQERLLLAIHEGSEGFGFG</sequence>
<dbReference type="PROSITE" id="PS50237">
    <property type="entry name" value="HECT"/>
    <property type="match status" value="1"/>
</dbReference>
<feature type="active site" description="Glycyl thioester intermediate" evidence="7">
    <location>
        <position position="4443"/>
    </location>
</feature>
<evidence type="ECO:0000256" key="7">
    <source>
        <dbReference type="PROSITE-ProRule" id="PRU00104"/>
    </source>
</evidence>
<dbReference type="FunFam" id="3.30.2160.10:FF:000001">
    <property type="entry name" value="E3 ubiquitin-protein ligase NEDD4-like"/>
    <property type="match status" value="1"/>
</dbReference>
<feature type="region of interest" description="Disordered" evidence="9">
    <location>
        <begin position="2960"/>
        <end position="2983"/>
    </location>
</feature>
<dbReference type="SUPFAM" id="SSF46934">
    <property type="entry name" value="UBA-like"/>
    <property type="match status" value="1"/>
</dbReference>
<dbReference type="Gene3D" id="3.30.870.10">
    <property type="entry name" value="Endonuclease Chain A"/>
    <property type="match status" value="2"/>
</dbReference>
<feature type="compositionally biased region" description="Basic and acidic residues" evidence="9">
    <location>
        <begin position="3014"/>
        <end position="3024"/>
    </location>
</feature>
<keyword evidence="14" id="KW-1185">Reference proteome</keyword>
<dbReference type="EMBL" id="JAGYWB010000018">
    <property type="protein sequence ID" value="KAI0492665.1"/>
    <property type="molecule type" value="Genomic_DNA"/>
</dbReference>
<dbReference type="Proteomes" id="UP000829196">
    <property type="component" value="Unassembled WGS sequence"/>
</dbReference>
<keyword evidence="5 7" id="KW-0833">Ubl conjugation pathway</keyword>
<evidence type="ECO:0000256" key="5">
    <source>
        <dbReference type="ARBA" id="ARBA00022786"/>
    </source>
</evidence>
<dbReference type="Pfam" id="PF00632">
    <property type="entry name" value="HECT"/>
    <property type="match status" value="1"/>
</dbReference>
<evidence type="ECO:0000259" key="12">
    <source>
        <dbReference type="PROSITE" id="PS50237"/>
    </source>
</evidence>
<dbReference type="EC" id="2.3.2.26" evidence="3"/>
<comment type="catalytic activity">
    <reaction evidence="1">
        <text>S-ubiquitinyl-[E2 ubiquitin-conjugating enzyme]-L-cysteine + [acceptor protein]-L-lysine = [E2 ubiquitin-conjugating enzyme]-L-cysteine + N(6)-ubiquitinyl-[acceptor protein]-L-lysine.</text>
        <dbReference type="EC" id="2.3.2.26"/>
    </reaction>
</comment>
<evidence type="ECO:0000256" key="2">
    <source>
        <dbReference type="ARBA" id="ARBA00004906"/>
    </source>
</evidence>
<dbReference type="InterPro" id="IPR009060">
    <property type="entry name" value="UBA-like_sf"/>
</dbReference>
<dbReference type="Gene3D" id="3.90.1750.10">
    <property type="entry name" value="Hect, E3 ligase catalytic domains"/>
    <property type="match status" value="1"/>
</dbReference>
<dbReference type="SMART" id="SM00119">
    <property type="entry name" value="HECTc"/>
    <property type="match status" value="1"/>
</dbReference>
<feature type="region of interest" description="Disordered" evidence="9">
    <location>
        <begin position="3283"/>
        <end position="3324"/>
    </location>
</feature>
<feature type="region of interest" description="Disordered" evidence="9">
    <location>
        <begin position="3350"/>
        <end position="3372"/>
    </location>
</feature>
<comment type="pathway">
    <text evidence="2">Protein modification; protein ubiquitination.</text>
</comment>